<dbReference type="InterPro" id="IPR057081">
    <property type="entry name" value="PH_N"/>
</dbReference>
<comment type="caution">
    <text evidence="4">The sequence shown here is derived from an EMBL/GenBank/DDBJ whole genome shotgun (WGS) entry which is preliminary data.</text>
</comment>
<feature type="compositionally biased region" description="Low complexity" evidence="1">
    <location>
        <begin position="191"/>
        <end position="202"/>
    </location>
</feature>
<dbReference type="Proteomes" id="UP000288859">
    <property type="component" value="Unassembled WGS sequence"/>
</dbReference>
<dbReference type="AlphaFoldDB" id="A0A438NCA5"/>
<evidence type="ECO:0000259" key="2">
    <source>
        <dbReference type="Pfam" id="PF23074"/>
    </source>
</evidence>
<name>A0A438NCA5_EXOME</name>
<protein>
    <submittedName>
        <fullName evidence="4">Uncharacterized protein</fullName>
    </submittedName>
</protein>
<proteinExistence type="predicted"/>
<evidence type="ECO:0000313" key="4">
    <source>
        <dbReference type="EMBL" id="RVX73281.1"/>
    </source>
</evidence>
<accession>A0A438NCA5</accession>
<organism evidence="4 5">
    <name type="scientific">Exophiala mesophila</name>
    <name type="common">Black yeast-like fungus</name>
    <dbReference type="NCBI Taxonomy" id="212818"/>
    <lineage>
        <taxon>Eukaryota</taxon>
        <taxon>Fungi</taxon>
        <taxon>Dikarya</taxon>
        <taxon>Ascomycota</taxon>
        <taxon>Pezizomycotina</taxon>
        <taxon>Eurotiomycetes</taxon>
        <taxon>Chaetothyriomycetidae</taxon>
        <taxon>Chaetothyriales</taxon>
        <taxon>Herpotrichiellaceae</taxon>
        <taxon>Exophiala</taxon>
    </lineage>
</organism>
<gene>
    <name evidence="4" type="ORF">B0A52_02923</name>
</gene>
<feature type="compositionally biased region" description="Polar residues" evidence="1">
    <location>
        <begin position="221"/>
        <end position="239"/>
    </location>
</feature>
<sequence>MELILGEEAGRAQDISDIFSSIRLQDPDHVQEITLAITALNNLSWGLRELAGQIDAADRKISRSFANDLDLLQSSVALTLEDVWTILGKIPRNPTGAEYRKAWKEVCQYCVDMGKQNFHIRIDRYKLFIYALCKVLQRRQFEHLRHEIVDLRNLQLDNRQLISASEALENLALVPAQPAIRQPRSQERVRPTTLRPTSPTSSHDSYESMQRQAVPSPPGLSPTTTFSTISQTSNSSTEVSTDHWASKVYKNLSSTPLETAPETSRCFGGVLRSGRSWPERHEFEPILKLKFPGGLQTSFHWRRRDYKCKLLCEWVDGKRGQRWSCMSLTDLHVRRKGPFLYFCRPTPEAVNTVWTSLKFTSIEWLIIYHCTFLSLRSHDSTRSLDNRLDHDLYGEKSMFSGAIRDSGYKHALRVYHDRGTGALRLEAAVLEGEMQNTPIWTAFITHRITSPTWFRYTKRSSTVYLAELQRHIFSSEYTPFIAANGEHFLDFELVSDAEDFVKTLEDFGEEYRRMGEKTPKNFAHPPAP</sequence>
<reference evidence="4 5" key="1">
    <citation type="submission" date="2017-03" db="EMBL/GenBank/DDBJ databases">
        <title>Genomes of endolithic fungi from Antarctica.</title>
        <authorList>
            <person name="Coleine C."/>
            <person name="Masonjones S."/>
            <person name="Stajich J.E."/>
        </authorList>
    </citation>
    <scope>NUCLEOTIDE SEQUENCE [LARGE SCALE GENOMIC DNA]</scope>
    <source>
        <strain evidence="4 5">CCFEE 6314</strain>
    </source>
</reference>
<dbReference type="Pfam" id="PF23076">
    <property type="entry name" value="PH_FT_C"/>
    <property type="match status" value="1"/>
</dbReference>
<feature type="domain" description="PH" evidence="3">
    <location>
        <begin position="397"/>
        <end position="506"/>
    </location>
</feature>
<evidence type="ECO:0000313" key="5">
    <source>
        <dbReference type="Proteomes" id="UP000288859"/>
    </source>
</evidence>
<evidence type="ECO:0000256" key="1">
    <source>
        <dbReference type="SAM" id="MobiDB-lite"/>
    </source>
</evidence>
<dbReference type="Pfam" id="PF23074">
    <property type="entry name" value="PH_FT_N"/>
    <property type="match status" value="1"/>
</dbReference>
<dbReference type="EMBL" id="NAJM01000008">
    <property type="protein sequence ID" value="RVX73281.1"/>
    <property type="molecule type" value="Genomic_DNA"/>
</dbReference>
<dbReference type="VEuPathDB" id="FungiDB:PV10_02645"/>
<feature type="domain" description="PH" evidence="2">
    <location>
        <begin position="281"/>
        <end position="394"/>
    </location>
</feature>
<feature type="region of interest" description="Disordered" evidence="1">
    <location>
        <begin position="179"/>
        <end position="240"/>
    </location>
</feature>
<dbReference type="InterPro" id="IPR057082">
    <property type="entry name" value="PH_C"/>
</dbReference>
<dbReference type="OrthoDB" id="5345571at2759"/>
<evidence type="ECO:0000259" key="3">
    <source>
        <dbReference type="Pfam" id="PF23076"/>
    </source>
</evidence>